<protein>
    <submittedName>
        <fullName evidence="1">Uncharacterized protein</fullName>
    </submittedName>
</protein>
<reference evidence="1 2" key="1">
    <citation type="submission" date="2024-04" db="EMBL/GenBank/DDBJ databases">
        <title>WGS of bacteria from Torrens River.</title>
        <authorList>
            <person name="Wyrsch E.R."/>
            <person name="Drigo B."/>
        </authorList>
    </citation>
    <scope>NUCLEOTIDE SEQUENCE [LARGE SCALE GENOMIC DNA]</scope>
    <source>
        <strain evidence="1 2">TWI391</strain>
    </source>
</reference>
<dbReference type="RefSeq" id="WP_183914213.1">
    <property type="nucleotide sequence ID" value="NZ_JBDJLH010000015.1"/>
</dbReference>
<name>A0ABV0C0J5_9SPHI</name>
<accession>A0ABV0C0J5</accession>
<dbReference type="Proteomes" id="UP001409291">
    <property type="component" value="Unassembled WGS sequence"/>
</dbReference>
<sequence length="152" mass="18103">MKKVQVGNIYKIDTQKGFALMQLVKIPEDTRNDIELVKIGYHLFDSLPEMNDAIFQNGYFFVKFPVKVALRRKIIELVDGLNDPETIEVPNYFRKPHIFKKDFWMIVDRKNDRFIEVQNLSDEQLKLSPSGMWTDLLIIERLENGWRLENWI</sequence>
<gene>
    <name evidence="1" type="ORF">ABE541_24050</name>
</gene>
<comment type="caution">
    <text evidence="1">The sequence shown here is derived from an EMBL/GenBank/DDBJ whole genome shotgun (WGS) entry which is preliminary data.</text>
</comment>
<evidence type="ECO:0000313" key="1">
    <source>
        <dbReference type="EMBL" id="MEN5380359.1"/>
    </source>
</evidence>
<evidence type="ECO:0000313" key="2">
    <source>
        <dbReference type="Proteomes" id="UP001409291"/>
    </source>
</evidence>
<keyword evidence="2" id="KW-1185">Reference proteome</keyword>
<dbReference type="EMBL" id="JBDJNQ010000016">
    <property type="protein sequence ID" value="MEN5380359.1"/>
    <property type="molecule type" value="Genomic_DNA"/>
</dbReference>
<organism evidence="1 2">
    <name type="scientific">Sphingobacterium kitahiroshimense</name>
    <dbReference type="NCBI Taxonomy" id="470446"/>
    <lineage>
        <taxon>Bacteria</taxon>
        <taxon>Pseudomonadati</taxon>
        <taxon>Bacteroidota</taxon>
        <taxon>Sphingobacteriia</taxon>
        <taxon>Sphingobacteriales</taxon>
        <taxon>Sphingobacteriaceae</taxon>
        <taxon>Sphingobacterium</taxon>
    </lineage>
</organism>
<proteinExistence type="predicted"/>